<dbReference type="InterPro" id="IPR014001">
    <property type="entry name" value="Helicase_ATP-bd"/>
</dbReference>
<feature type="compositionally biased region" description="Low complexity" evidence="4">
    <location>
        <begin position="923"/>
        <end position="935"/>
    </location>
</feature>
<feature type="compositionally biased region" description="Polar residues" evidence="4">
    <location>
        <begin position="122"/>
        <end position="142"/>
    </location>
</feature>
<feature type="compositionally biased region" description="Basic residues" evidence="4">
    <location>
        <begin position="750"/>
        <end position="759"/>
    </location>
</feature>
<dbReference type="Proteomes" id="UP001285908">
    <property type="component" value="Unassembled WGS sequence"/>
</dbReference>
<evidence type="ECO:0000256" key="1">
    <source>
        <dbReference type="ARBA" id="ARBA00022741"/>
    </source>
</evidence>
<dbReference type="PROSITE" id="PS51194">
    <property type="entry name" value="HELICASE_CTER"/>
    <property type="match status" value="1"/>
</dbReference>
<sequence>MASRRQLSEPFAYDSLSDEDLDLINSQATDEGISMSSSQQDLSFASSKGSNGTPKGKNNNNKNTSSSRIFSGDADVVDLTASSPTTPSHPSSDKGQQFHGGGMTVHGLGQDHAFTPIPKFGQPTQLVSQFTPVNTSNNTKNAASHHGNGSRGGTSSHAIGGSKYNNLFNDRGKNRPEFHKDLYRSSGPLKANAPPKPSTEIKRNSMGMQLFSSLDVDPAPAPSPLQPGRGTASRGTAAAFGENVFYTDPDKAKEDLKALLEGGLDDEESEDEGAKAKTKGAVSESKKKEESIVSSTGHLPGLAVPLLPHQVEGVRWMINRELGPLKRGRVPKGGLLADDMGLGKTLQSISLIIGNRKPESSSAPGWKAHFKDISKATLVVAPLALIRQWEAELKDRVMPDLNIKVCVHHGPKRSTVPAELAKYDVVITTYQILVSEHDKSHPDPNKGAQAGCFGVHWFRVILDEAHSIKNRNTKAAKACCALRSEYRWCLTGTPMQNNLDELQSLIHFLRIAPYDNLAEWRAQIDTPMKQGKGHIAIQRLHSILRCFMKRRTKEVLTEKGALVAGGKEALAKAEENGEKAPEAAFKVTERKVVTIETEFSPAESAFYKALEERADQSLEKMMKGRTVNYANALVLLLRLRQACNHPRLAQTKLDKDRDALAVDSATAPTPGGKKKKNAYDSQSQTSSVDDLADMMGGMGIQARQCDMCLGEMTKKEIQEGQVRCQGCEDSLSQLMKEQEGTQGSVESKESKKHKKKKVSVVKEKVKVERKTRGRGRKVVVDSDDEEEGEEWEDEEETPKKDKKSRDNRKRVIDSDDEEDEGTWLVGESQRSALDLGVAGGTEDENAEGTGEDIDSNEEISEDSEDPEEDSFVVKDSDDDDDDDDESVNSDEIVGSGDEDDTFASVSKLSSQVVKQSESEESETAASSSEDSAISDSELEHSSETDSEAEYGIKRTPKGPVQISSKIHELIAILRREAPTHKFIVFSQFTSMLDLVEPFLRHHLPDIKHVRYDGKMPNDAREASLHSLRKDPRTRILLCSLKCGSLGLNLTAATRVIIVEPFWNPFVEEQAIDRVHRLTQTVDVVVYKLTVRGTVEARILELQEKKRLLAQTAVEGSTERGNKKKKGQGLKLGLQEILDLFKHDGSGSGGGRAAVYGADHGGSGNGEENAAAAAAAGRTPARRTVGAAANHTGARREHEVFGRRW</sequence>
<evidence type="ECO:0000259" key="5">
    <source>
        <dbReference type="PROSITE" id="PS51192"/>
    </source>
</evidence>
<dbReference type="RefSeq" id="XP_062693311.1">
    <property type="nucleotide sequence ID" value="XM_062841188.1"/>
</dbReference>
<evidence type="ECO:0000313" key="8">
    <source>
        <dbReference type="Proteomes" id="UP001285908"/>
    </source>
</evidence>
<feature type="compositionally biased region" description="Low complexity" evidence="4">
    <location>
        <begin position="34"/>
        <end position="67"/>
    </location>
</feature>
<dbReference type="PROSITE" id="PS51192">
    <property type="entry name" value="HELICASE_ATP_BIND_1"/>
    <property type="match status" value="1"/>
</dbReference>
<dbReference type="SMART" id="SM00487">
    <property type="entry name" value="DEXDc"/>
    <property type="match status" value="1"/>
</dbReference>
<dbReference type="InterPro" id="IPR049730">
    <property type="entry name" value="SNF2/RAD54-like_C"/>
</dbReference>
<feature type="compositionally biased region" description="Basic and acidic residues" evidence="4">
    <location>
        <begin position="760"/>
        <end position="770"/>
    </location>
</feature>
<dbReference type="GO" id="GO:0005634">
    <property type="term" value="C:nucleus"/>
    <property type="evidence" value="ECO:0007669"/>
    <property type="project" value="TreeGrafter"/>
</dbReference>
<dbReference type="EMBL" id="JAULSX010000004">
    <property type="protein sequence ID" value="KAK3492853.1"/>
    <property type="molecule type" value="Genomic_DNA"/>
</dbReference>
<keyword evidence="8" id="KW-1185">Reference proteome</keyword>
<accession>A0AAJ0I8F3</accession>
<feature type="domain" description="Helicase C-terminal" evidence="6">
    <location>
        <begin position="965"/>
        <end position="1137"/>
    </location>
</feature>
<dbReference type="Gene3D" id="3.40.50.10810">
    <property type="entry name" value="Tandem AAA-ATPase domain"/>
    <property type="match status" value="1"/>
</dbReference>
<dbReference type="PANTHER" id="PTHR45626">
    <property type="entry name" value="TRANSCRIPTION TERMINATION FACTOR 2-RELATED"/>
    <property type="match status" value="1"/>
</dbReference>
<feature type="compositionally biased region" description="Low complexity" evidence="4">
    <location>
        <begin position="904"/>
        <end position="915"/>
    </location>
</feature>
<dbReference type="GO" id="GO:0005524">
    <property type="term" value="F:ATP binding"/>
    <property type="evidence" value="ECO:0007669"/>
    <property type="project" value="UniProtKB-KW"/>
</dbReference>
<feature type="region of interest" description="Disordered" evidence="4">
    <location>
        <begin position="738"/>
        <end position="957"/>
    </location>
</feature>
<dbReference type="Pfam" id="PF00176">
    <property type="entry name" value="SNF2-rel_dom"/>
    <property type="match status" value="1"/>
</dbReference>
<proteinExistence type="predicted"/>
<dbReference type="SUPFAM" id="SSF52540">
    <property type="entry name" value="P-loop containing nucleoside triphosphate hydrolases"/>
    <property type="match status" value="2"/>
</dbReference>
<dbReference type="FunFam" id="3.40.50.10810:FF:000053">
    <property type="entry name" value="SNF2 family helicase/ATPase, putative"/>
    <property type="match status" value="1"/>
</dbReference>
<dbReference type="InterPro" id="IPR050628">
    <property type="entry name" value="SNF2_RAD54_helicase_TF"/>
</dbReference>
<evidence type="ECO:0000256" key="4">
    <source>
        <dbReference type="SAM" id="MobiDB-lite"/>
    </source>
</evidence>
<feature type="region of interest" description="Disordered" evidence="4">
    <location>
        <begin position="659"/>
        <end position="691"/>
    </location>
</feature>
<dbReference type="InterPro" id="IPR027417">
    <property type="entry name" value="P-loop_NTPase"/>
</dbReference>
<dbReference type="InterPro" id="IPR000330">
    <property type="entry name" value="SNF2_N"/>
</dbReference>
<keyword evidence="2" id="KW-0378">Hydrolase</keyword>
<evidence type="ECO:0000259" key="6">
    <source>
        <dbReference type="PROSITE" id="PS51194"/>
    </source>
</evidence>
<feature type="compositionally biased region" description="Low complexity" evidence="4">
    <location>
        <begin position="80"/>
        <end position="90"/>
    </location>
</feature>
<feature type="region of interest" description="Disordered" evidence="4">
    <location>
        <begin position="23"/>
        <end position="234"/>
    </location>
</feature>
<feature type="compositionally biased region" description="Acidic residues" evidence="4">
    <location>
        <begin position="781"/>
        <end position="796"/>
    </location>
</feature>
<dbReference type="InterPro" id="IPR038718">
    <property type="entry name" value="SNF2-like_sf"/>
</dbReference>
<evidence type="ECO:0000256" key="3">
    <source>
        <dbReference type="ARBA" id="ARBA00022840"/>
    </source>
</evidence>
<dbReference type="Gene3D" id="3.40.50.300">
    <property type="entry name" value="P-loop containing nucleotide triphosphate hydrolases"/>
    <property type="match status" value="2"/>
</dbReference>
<dbReference type="GO" id="GO:0006281">
    <property type="term" value="P:DNA repair"/>
    <property type="evidence" value="ECO:0007669"/>
    <property type="project" value="TreeGrafter"/>
</dbReference>
<dbReference type="PANTHER" id="PTHR45626:SF14">
    <property type="entry name" value="ATP-DEPENDENT DNA HELICASE (EUROFUNG)"/>
    <property type="match status" value="1"/>
</dbReference>
<evidence type="ECO:0000313" key="7">
    <source>
        <dbReference type="EMBL" id="KAK3492853.1"/>
    </source>
</evidence>
<feature type="compositionally biased region" description="Polar residues" evidence="4">
    <location>
        <begin position="153"/>
        <end position="168"/>
    </location>
</feature>
<name>A0AAJ0I8F3_9PEZI</name>
<feature type="compositionally biased region" description="Basic and acidic residues" evidence="4">
    <location>
        <begin position="170"/>
        <end position="183"/>
    </location>
</feature>
<dbReference type="AlphaFoldDB" id="A0AAJ0I8F3"/>
<keyword evidence="1" id="KW-0547">Nucleotide-binding</keyword>
<dbReference type="GO" id="GO:0008094">
    <property type="term" value="F:ATP-dependent activity, acting on DNA"/>
    <property type="evidence" value="ECO:0007669"/>
    <property type="project" value="TreeGrafter"/>
</dbReference>
<gene>
    <name evidence="7" type="ORF">B0T23DRAFT_453848</name>
</gene>
<feature type="region of interest" description="Disordered" evidence="4">
    <location>
        <begin position="262"/>
        <end position="295"/>
    </location>
</feature>
<keyword evidence="3" id="KW-0067">ATP-binding</keyword>
<dbReference type="GeneID" id="87878810"/>
<dbReference type="InterPro" id="IPR001650">
    <property type="entry name" value="Helicase_C-like"/>
</dbReference>
<comment type="caution">
    <text evidence="7">The sequence shown here is derived from an EMBL/GenBank/DDBJ whole genome shotgun (WGS) entry which is preliminary data.</text>
</comment>
<dbReference type="Pfam" id="PF00271">
    <property type="entry name" value="Helicase_C"/>
    <property type="match status" value="1"/>
</dbReference>
<dbReference type="GO" id="GO:0016787">
    <property type="term" value="F:hydrolase activity"/>
    <property type="evidence" value="ECO:0007669"/>
    <property type="project" value="UniProtKB-KW"/>
</dbReference>
<feature type="domain" description="Helicase ATP-binding" evidence="5">
    <location>
        <begin position="325"/>
        <end position="512"/>
    </location>
</feature>
<dbReference type="CDD" id="cd18793">
    <property type="entry name" value="SF2_C_SNF"/>
    <property type="match status" value="1"/>
</dbReference>
<dbReference type="SMART" id="SM00490">
    <property type="entry name" value="HELICc"/>
    <property type="match status" value="1"/>
</dbReference>
<reference evidence="7 8" key="1">
    <citation type="journal article" date="2023" name="Mol. Phylogenet. Evol.">
        <title>Genome-scale phylogeny and comparative genomics of the fungal order Sordariales.</title>
        <authorList>
            <person name="Hensen N."/>
            <person name="Bonometti L."/>
            <person name="Westerberg I."/>
            <person name="Brannstrom I.O."/>
            <person name="Guillou S."/>
            <person name="Cros-Aarteil S."/>
            <person name="Calhoun S."/>
            <person name="Haridas S."/>
            <person name="Kuo A."/>
            <person name="Mondo S."/>
            <person name="Pangilinan J."/>
            <person name="Riley R."/>
            <person name="LaButti K."/>
            <person name="Andreopoulos B."/>
            <person name="Lipzen A."/>
            <person name="Chen C."/>
            <person name="Yan M."/>
            <person name="Daum C."/>
            <person name="Ng V."/>
            <person name="Clum A."/>
            <person name="Steindorff A."/>
            <person name="Ohm R.A."/>
            <person name="Martin F."/>
            <person name="Silar P."/>
            <person name="Natvig D.O."/>
            <person name="Lalanne C."/>
            <person name="Gautier V."/>
            <person name="Ament-Velasquez S.L."/>
            <person name="Kruys A."/>
            <person name="Hutchinson M.I."/>
            <person name="Powell A.J."/>
            <person name="Barry K."/>
            <person name="Miller A.N."/>
            <person name="Grigoriev I.V."/>
            <person name="Debuchy R."/>
            <person name="Gladieux P."/>
            <person name="Hiltunen Thoren M."/>
            <person name="Johannesson H."/>
        </authorList>
    </citation>
    <scope>NUCLEOTIDE SEQUENCE [LARGE SCALE GENOMIC DNA]</scope>
    <source>
        <strain evidence="7 8">FGSC 10403</strain>
    </source>
</reference>
<evidence type="ECO:0000256" key="2">
    <source>
        <dbReference type="ARBA" id="ARBA00022801"/>
    </source>
</evidence>
<protein>
    <submittedName>
        <fullName evidence="7">SNF2 family N-terminal domain-containing protein</fullName>
    </submittedName>
</protein>
<dbReference type="CDD" id="cd18008">
    <property type="entry name" value="DEXDc_SHPRH-like"/>
    <property type="match status" value="1"/>
</dbReference>
<feature type="compositionally biased region" description="Acidic residues" evidence="4">
    <location>
        <begin position="841"/>
        <end position="888"/>
    </location>
</feature>
<organism evidence="7 8">
    <name type="scientific">Neurospora hispaniola</name>
    <dbReference type="NCBI Taxonomy" id="588809"/>
    <lineage>
        <taxon>Eukaryota</taxon>
        <taxon>Fungi</taxon>
        <taxon>Dikarya</taxon>
        <taxon>Ascomycota</taxon>
        <taxon>Pezizomycotina</taxon>
        <taxon>Sordariomycetes</taxon>
        <taxon>Sordariomycetidae</taxon>
        <taxon>Sordariales</taxon>
        <taxon>Sordariaceae</taxon>
        <taxon>Neurospora</taxon>
    </lineage>
</organism>
<feature type="compositionally biased region" description="Polar residues" evidence="4">
    <location>
        <begin position="679"/>
        <end position="688"/>
    </location>
</feature>